<dbReference type="OrthoDB" id="1470350at2759"/>
<dbReference type="Gene3D" id="1.10.630.10">
    <property type="entry name" value="Cytochrome P450"/>
    <property type="match status" value="1"/>
</dbReference>
<name>A0A9W8Z3P1_9PEZI</name>
<evidence type="ECO:0008006" key="10">
    <source>
        <dbReference type="Google" id="ProtNLM"/>
    </source>
</evidence>
<keyword evidence="7" id="KW-0472">Membrane</keyword>
<accession>A0A9W8Z3P1</accession>
<dbReference type="InterPro" id="IPR001128">
    <property type="entry name" value="Cyt_P450"/>
</dbReference>
<comment type="cofactor">
    <cofactor evidence="1 6">
        <name>heme</name>
        <dbReference type="ChEBI" id="CHEBI:30413"/>
    </cofactor>
</comment>
<dbReference type="EMBL" id="JAPEVB010000001">
    <property type="protein sequence ID" value="KAJ4397200.1"/>
    <property type="molecule type" value="Genomic_DNA"/>
</dbReference>
<keyword evidence="7" id="KW-0812">Transmembrane</keyword>
<dbReference type="GO" id="GO:0005506">
    <property type="term" value="F:iron ion binding"/>
    <property type="evidence" value="ECO:0007669"/>
    <property type="project" value="InterPro"/>
</dbReference>
<evidence type="ECO:0000256" key="5">
    <source>
        <dbReference type="ARBA" id="ARBA00023004"/>
    </source>
</evidence>
<evidence type="ECO:0000256" key="4">
    <source>
        <dbReference type="ARBA" id="ARBA00022723"/>
    </source>
</evidence>
<comment type="similarity">
    <text evidence="2">Belongs to the cytochrome P450 family.</text>
</comment>
<keyword evidence="9" id="KW-1185">Reference proteome</keyword>
<comment type="caution">
    <text evidence="8">The sequence shown here is derived from an EMBL/GenBank/DDBJ whole genome shotgun (WGS) entry which is preliminary data.</text>
</comment>
<dbReference type="GO" id="GO:0020037">
    <property type="term" value="F:heme binding"/>
    <property type="evidence" value="ECO:0007669"/>
    <property type="project" value="InterPro"/>
</dbReference>
<feature type="binding site" description="axial binding residue" evidence="6">
    <location>
        <position position="537"/>
    </location>
    <ligand>
        <name>heme</name>
        <dbReference type="ChEBI" id="CHEBI:30413"/>
    </ligand>
    <ligandPart>
        <name>Fe</name>
        <dbReference type="ChEBI" id="CHEBI:18248"/>
    </ligandPart>
</feature>
<evidence type="ECO:0000256" key="7">
    <source>
        <dbReference type="SAM" id="Phobius"/>
    </source>
</evidence>
<proteinExistence type="inferred from homology"/>
<dbReference type="Proteomes" id="UP001140453">
    <property type="component" value="Unassembled WGS sequence"/>
</dbReference>
<evidence type="ECO:0000313" key="8">
    <source>
        <dbReference type="EMBL" id="KAJ4397200.1"/>
    </source>
</evidence>
<dbReference type="PANTHER" id="PTHR24305:SF232">
    <property type="entry name" value="P450, PUTATIVE (EUROFUNG)-RELATED"/>
    <property type="match status" value="1"/>
</dbReference>
<sequence length="596" mass="66352">MPPDAASQKDLVMNISHVLFSPYAVGALVTAISFGLLYRLAVPRPLPGIPHNAAATHNLFGDVPAMQAHVNQACGNSIVTYLLCAVRALNAPLVQLFLGGPMSKPLVILSDFHEMQDIMTNRTKEFDRSPTTGLIVKGLGPNHHIHLRTTPQWLAQRRLTQDLMTPTFFNNIAGPTIHKEASKFVSLWLAKARLANGRPWDAETDLHYASWGAVMSFAFGDRFSTTFEHSSPCIAEKPHVMSMKNDDFDGTVQFTEPEVSELLRAMLELMSAPQKVHGSPLPELKWKYVGMTRSFRRANKIKTEFIRKALIDAVRLLEKGASEEWVKCAVDHMVCREKALAAKDRRQPDYTSGIMIDEIFGFIVGGADTTSAAMAWGLKFLASNTDAQRKLRLSLEEYFPAAKSLGRNPTIQEITSVQIPYLEATIQEMARCACAIPLIYRESVVDTQLLGCRIPKGTLVGFLQSGPSMMSPAFAIDEEKRKFHGKATNKSSQRRGWEVNDMASYNPDRWLVSGDKGYEFNGTAGPQMAWGAGPRQCQGKRLSLLEMRILITLLVWNLEFLPCPPALGTNEPALVLANRPKKCYVRLQEVNRERKV</sequence>
<evidence type="ECO:0000256" key="2">
    <source>
        <dbReference type="ARBA" id="ARBA00010617"/>
    </source>
</evidence>
<dbReference type="InterPro" id="IPR036396">
    <property type="entry name" value="Cyt_P450_sf"/>
</dbReference>
<evidence type="ECO:0000256" key="6">
    <source>
        <dbReference type="PIRSR" id="PIRSR602401-1"/>
    </source>
</evidence>
<dbReference type="PRINTS" id="PR00385">
    <property type="entry name" value="P450"/>
</dbReference>
<dbReference type="InterPro" id="IPR002401">
    <property type="entry name" value="Cyt_P450_E_grp-I"/>
</dbReference>
<dbReference type="SUPFAM" id="SSF48264">
    <property type="entry name" value="Cytochrome P450"/>
    <property type="match status" value="1"/>
</dbReference>
<keyword evidence="4 6" id="KW-0479">Metal-binding</keyword>
<keyword evidence="3 6" id="KW-0349">Heme</keyword>
<evidence type="ECO:0000256" key="1">
    <source>
        <dbReference type="ARBA" id="ARBA00001971"/>
    </source>
</evidence>
<evidence type="ECO:0000256" key="3">
    <source>
        <dbReference type="ARBA" id="ARBA00022617"/>
    </source>
</evidence>
<keyword evidence="5 6" id="KW-0408">Iron</keyword>
<dbReference type="Pfam" id="PF00067">
    <property type="entry name" value="p450"/>
    <property type="match status" value="2"/>
</dbReference>
<dbReference type="GO" id="GO:0004497">
    <property type="term" value="F:monooxygenase activity"/>
    <property type="evidence" value="ECO:0007669"/>
    <property type="project" value="InterPro"/>
</dbReference>
<dbReference type="GO" id="GO:0016705">
    <property type="term" value="F:oxidoreductase activity, acting on paired donors, with incorporation or reduction of molecular oxygen"/>
    <property type="evidence" value="ECO:0007669"/>
    <property type="project" value="InterPro"/>
</dbReference>
<organism evidence="8 9">
    <name type="scientific">Gnomoniopsis smithogilvyi</name>
    <dbReference type="NCBI Taxonomy" id="1191159"/>
    <lineage>
        <taxon>Eukaryota</taxon>
        <taxon>Fungi</taxon>
        <taxon>Dikarya</taxon>
        <taxon>Ascomycota</taxon>
        <taxon>Pezizomycotina</taxon>
        <taxon>Sordariomycetes</taxon>
        <taxon>Sordariomycetidae</taxon>
        <taxon>Diaporthales</taxon>
        <taxon>Gnomoniaceae</taxon>
        <taxon>Gnomoniopsis</taxon>
    </lineage>
</organism>
<keyword evidence="7" id="KW-1133">Transmembrane helix</keyword>
<protein>
    <recommendedName>
        <fullName evidence="10">Cytochrome P450</fullName>
    </recommendedName>
</protein>
<feature type="transmembrane region" description="Helical" evidence="7">
    <location>
        <begin position="20"/>
        <end position="41"/>
    </location>
</feature>
<dbReference type="AlphaFoldDB" id="A0A9W8Z3P1"/>
<dbReference type="PANTHER" id="PTHR24305">
    <property type="entry name" value="CYTOCHROME P450"/>
    <property type="match status" value="1"/>
</dbReference>
<evidence type="ECO:0000313" key="9">
    <source>
        <dbReference type="Proteomes" id="UP001140453"/>
    </source>
</evidence>
<dbReference type="InterPro" id="IPR050121">
    <property type="entry name" value="Cytochrome_P450_monoxygenase"/>
</dbReference>
<gene>
    <name evidence="8" type="ORF">N0V93_001424</name>
</gene>
<dbReference type="PRINTS" id="PR00463">
    <property type="entry name" value="EP450I"/>
</dbReference>
<reference evidence="8" key="1">
    <citation type="submission" date="2022-10" db="EMBL/GenBank/DDBJ databases">
        <title>Tapping the CABI collections for fungal endophytes: first genome assemblies for Collariella, Neodidymelliopsis, Ascochyta clinopodiicola, Didymella pomorum, Didymosphaeria variabile, Neocosmospora piperis and Neocucurbitaria cava.</title>
        <authorList>
            <person name="Hill R."/>
        </authorList>
    </citation>
    <scope>NUCLEOTIDE SEQUENCE</scope>
    <source>
        <strain evidence="8">IMI 355082</strain>
    </source>
</reference>